<accession>A0ABV1W1L9</accession>
<keyword evidence="4" id="KW-0804">Transcription</keyword>
<gene>
    <name evidence="6" type="ORF">ABT317_13935</name>
</gene>
<keyword evidence="7" id="KW-1185">Reference proteome</keyword>
<name>A0ABV1W1L9_9ACTN</name>
<evidence type="ECO:0000313" key="6">
    <source>
        <dbReference type="EMBL" id="MER6978075.1"/>
    </source>
</evidence>
<dbReference type="PROSITE" id="PS50931">
    <property type="entry name" value="HTH_LYSR"/>
    <property type="match status" value="1"/>
</dbReference>
<keyword evidence="3" id="KW-0238">DNA-binding</keyword>
<organism evidence="6 7">
    <name type="scientific">Streptomyces carpinensis</name>
    <dbReference type="NCBI Taxonomy" id="66369"/>
    <lineage>
        <taxon>Bacteria</taxon>
        <taxon>Bacillati</taxon>
        <taxon>Actinomycetota</taxon>
        <taxon>Actinomycetes</taxon>
        <taxon>Kitasatosporales</taxon>
        <taxon>Streptomycetaceae</taxon>
        <taxon>Streptomyces</taxon>
    </lineage>
</organism>
<dbReference type="InterPro" id="IPR036390">
    <property type="entry name" value="WH_DNA-bd_sf"/>
</dbReference>
<evidence type="ECO:0000256" key="4">
    <source>
        <dbReference type="ARBA" id="ARBA00023163"/>
    </source>
</evidence>
<dbReference type="Proteomes" id="UP001458415">
    <property type="component" value="Unassembled WGS sequence"/>
</dbReference>
<dbReference type="Gene3D" id="1.10.10.10">
    <property type="entry name" value="Winged helix-like DNA-binding domain superfamily/Winged helix DNA-binding domain"/>
    <property type="match status" value="1"/>
</dbReference>
<protein>
    <submittedName>
        <fullName evidence="6">LysR family transcriptional regulator</fullName>
    </submittedName>
</protein>
<reference evidence="6 7" key="1">
    <citation type="submission" date="2024-06" db="EMBL/GenBank/DDBJ databases">
        <title>The Natural Products Discovery Center: Release of the First 8490 Sequenced Strains for Exploring Actinobacteria Biosynthetic Diversity.</title>
        <authorList>
            <person name="Kalkreuter E."/>
            <person name="Kautsar S.A."/>
            <person name="Yang D."/>
            <person name="Bader C.D."/>
            <person name="Teijaro C.N."/>
            <person name="Fluegel L."/>
            <person name="Davis C.M."/>
            <person name="Simpson J.R."/>
            <person name="Lauterbach L."/>
            <person name="Steele A.D."/>
            <person name="Gui C."/>
            <person name="Meng S."/>
            <person name="Li G."/>
            <person name="Viehrig K."/>
            <person name="Ye F."/>
            <person name="Su P."/>
            <person name="Kiefer A.F."/>
            <person name="Nichols A."/>
            <person name="Cepeda A.J."/>
            <person name="Yan W."/>
            <person name="Fan B."/>
            <person name="Jiang Y."/>
            <person name="Adhikari A."/>
            <person name="Zheng C.-J."/>
            <person name="Schuster L."/>
            <person name="Cowan T.M."/>
            <person name="Smanski M.J."/>
            <person name="Chevrette M.G."/>
            <person name="De Carvalho L.P.S."/>
            <person name="Shen B."/>
        </authorList>
    </citation>
    <scope>NUCLEOTIDE SEQUENCE [LARGE SCALE GENOMIC DNA]</scope>
    <source>
        <strain evidence="6 7">NPDC000634</strain>
    </source>
</reference>
<dbReference type="PRINTS" id="PR00039">
    <property type="entry name" value="HTHLYSR"/>
</dbReference>
<feature type="non-terminal residue" evidence="6">
    <location>
        <position position="76"/>
    </location>
</feature>
<comment type="similarity">
    <text evidence="1">Belongs to the LysR transcriptional regulatory family.</text>
</comment>
<dbReference type="RefSeq" id="WP_143668315.1">
    <property type="nucleotide sequence ID" value="NZ_MUBM01000532.1"/>
</dbReference>
<proteinExistence type="inferred from homology"/>
<feature type="domain" description="HTH lysR-type" evidence="5">
    <location>
        <begin position="6"/>
        <end position="63"/>
    </location>
</feature>
<dbReference type="InterPro" id="IPR000847">
    <property type="entry name" value="LysR_HTH_N"/>
</dbReference>
<dbReference type="InterPro" id="IPR036388">
    <property type="entry name" value="WH-like_DNA-bd_sf"/>
</dbReference>
<evidence type="ECO:0000259" key="5">
    <source>
        <dbReference type="PROSITE" id="PS50931"/>
    </source>
</evidence>
<dbReference type="SUPFAM" id="SSF46785">
    <property type="entry name" value="Winged helix' DNA-binding domain"/>
    <property type="match status" value="1"/>
</dbReference>
<evidence type="ECO:0000256" key="1">
    <source>
        <dbReference type="ARBA" id="ARBA00009437"/>
    </source>
</evidence>
<comment type="caution">
    <text evidence="6">The sequence shown here is derived from an EMBL/GenBank/DDBJ whole genome shotgun (WGS) entry which is preliminary data.</text>
</comment>
<dbReference type="Pfam" id="PF00126">
    <property type="entry name" value="HTH_1"/>
    <property type="match status" value="1"/>
</dbReference>
<sequence length="76" mass="8406">MERPELPLPQLHAFVVLAEELHFGHAAARLGIAQPPLSQQIRRLEDKVGHALFSREPGRVTLTPAGRELLPAARRA</sequence>
<dbReference type="PANTHER" id="PTHR30346:SF28">
    <property type="entry name" value="HTH-TYPE TRANSCRIPTIONAL REGULATOR CYNR"/>
    <property type="match status" value="1"/>
</dbReference>
<keyword evidence="2" id="KW-0805">Transcription regulation</keyword>
<dbReference type="PANTHER" id="PTHR30346">
    <property type="entry name" value="TRANSCRIPTIONAL DUAL REGULATOR HCAR-RELATED"/>
    <property type="match status" value="1"/>
</dbReference>
<evidence type="ECO:0000256" key="3">
    <source>
        <dbReference type="ARBA" id="ARBA00023125"/>
    </source>
</evidence>
<dbReference type="EMBL" id="JBEPCU010000191">
    <property type="protein sequence ID" value="MER6978075.1"/>
    <property type="molecule type" value="Genomic_DNA"/>
</dbReference>
<evidence type="ECO:0000256" key="2">
    <source>
        <dbReference type="ARBA" id="ARBA00023015"/>
    </source>
</evidence>
<evidence type="ECO:0000313" key="7">
    <source>
        <dbReference type="Proteomes" id="UP001458415"/>
    </source>
</evidence>